<dbReference type="InterPro" id="IPR001810">
    <property type="entry name" value="F-box_dom"/>
</dbReference>
<dbReference type="SUPFAM" id="SSF81383">
    <property type="entry name" value="F-box domain"/>
    <property type="match status" value="1"/>
</dbReference>
<name>A0A4Y7Q1G2_9AGAM</name>
<protein>
    <recommendedName>
        <fullName evidence="1">F-box domain-containing protein</fullName>
    </recommendedName>
</protein>
<proteinExistence type="predicted"/>
<dbReference type="Proteomes" id="UP000294933">
    <property type="component" value="Unassembled WGS sequence"/>
</dbReference>
<dbReference type="AlphaFoldDB" id="A0A4Y7Q1G2"/>
<gene>
    <name evidence="2" type="ORF">BD410DRAFT_840646</name>
</gene>
<keyword evidence="3" id="KW-1185">Reference proteome</keyword>
<evidence type="ECO:0000313" key="3">
    <source>
        <dbReference type="Proteomes" id="UP000294933"/>
    </source>
</evidence>
<evidence type="ECO:0000259" key="1">
    <source>
        <dbReference type="Pfam" id="PF12937"/>
    </source>
</evidence>
<organism evidence="2 3">
    <name type="scientific">Rickenella mellea</name>
    <dbReference type="NCBI Taxonomy" id="50990"/>
    <lineage>
        <taxon>Eukaryota</taxon>
        <taxon>Fungi</taxon>
        <taxon>Dikarya</taxon>
        <taxon>Basidiomycota</taxon>
        <taxon>Agaricomycotina</taxon>
        <taxon>Agaricomycetes</taxon>
        <taxon>Hymenochaetales</taxon>
        <taxon>Rickenellaceae</taxon>
        <taxon>Rickenella</taxon>
    </lineage>
</organism>
<dbReference type="EMBL" id="ML170182">
    <property type="protein sequence ID" value="TDL21171.1"/>
    <property type="molecule type" value="Genomic_DNA"/>
</dbReference>
<dbReference type="Pfam" id="PF12937">
    <property type="entry name" value="F-box-like"/>
    <property type="match status" value="1"/>
</dbReference>
<dbReference type="InterPro" id="IPR036047">
    <property type="entry name" value="F-box-like_dom_sf"/>
</dbReference>
<accession>A0A4Y7Q1G2</accession>
<sequence length="490" mass="55214">MEDLRTLSRTSVIDDLDHLMGLLACVKRMGWNRAFEDGVLYGQAKPDSSYPYAEPLHSHREALQDSKICMEILSKVRNQLGKKIRTLKRRCAPLVLEDGIRRLPDELLAHIFEIGHLSTRTCAYSLRASHVSSRFRQVAIRSRLLWTRLSAGYTNDQLQTFLSRAGNLPLDVILVKHPCDGCTFPSLVGPLSSRWASLTVTGFQHETMTSASETPTYPNLKYVSHYSAHDLGKWNTPLLSHYVGRGSTMPNNQQLSQITHLELHFHATYLDIRSLAFYQAKNLQNLSLSLTRCFSDHRSPLEIKDIPPPHSFNSKKLKLIIVEGKLQQLIQPLNRALLYLSPSEVDISLDKTTIGCLYTDSGEIFPCGSTIRLRISGSCDLLGILEGLVRRCDIVRSVHFDAPMGYVSAKKAETSNRGDFSSLRHLRLQNCDRLCGEDVKAMARNLFSDDADVGLQSLEIISCKNISEDYLLNLSDDVGERLKWSFDPIL</sequence>
<dbReference type="OrthoDB" id="3365698at2759"/>
<dbReference type="VEuPathDB" id="FungiDB:BD410DRAFT_840646"/>
<reference evidence="2 3" key="1">
    <citation type="submission" date="2018-06" db="EMBL/GenBank/DDBJ databases">
        <title>A transcriptomic atlas of mushroom development highlights an independent origin of complex multicellularity.</title>
        <authorList>
            <consortium name="DOE Joint Genome Institute"/>
            <person name="Krizsan K."/>
            <person name="Almasi E."/>
            <person name="Merenyi Z."/>
            <person name="Sahu N."/>
            <person name="Viragh M."/>
            <person name="Koszo T."/>
            <person name="Mondo S."/>
            <person name="Kiss B."/>
            <person name="Balint B."/>
            <person name="Kues U."/>
            <person name="Barry K."/>
            <person name="Hegedus J.C."/>
            <person name="Henrissat B."/>
            <person name="Johnson J."/>
            <person name="Lipzen A."/>
            <person name="Ohm R."/>
            <person name="Nagy I."/>
            <person name="Pangilinan J."/>
            <person name="Yan J."/>
            <person name="Xiong Y."/>
            <person name="Grigoriev I.V."/>
            <person name="Hibbett D.S."/>
            <person name="Nagy L.G."/>
        </authorList>
    </citation>
    <scope>NUCLEOTIDE SEQUENCE [LARGE SCALE GENOMIC DNA]</scope>
    <source>
        <strain evidence="2 3">SZMC22713</strain>
    </source>
</reference>
<evidence type="ECO:0000313" key="2">
    <source>
        <dbReference type="EMBL" id="TDL21171.1"/>
    </source>
</evidence>
<dbReference type="Gene3D" id="1.20.1280.50">
    <property type="match status" value="1"/>
</dbReference>
<feature type="domain" description="F-box" evidence="1">
    <location>
        <begin position="100"/>
        <end position="150"/>
    </location>
</feature>